<evidence type="ECO:0000313" key="4">
    <source>
        <dbReference type="Proteomes" id="UP000266841"/>
    </source>
</evidence>
<sequence>MLRSSWIWMKRGWTGVVSSVSSLELRDSRYIGSSSRTANVQCYVLRSSRGRPPGARAALDGGTSGRPGGIKGKTVLNVRAMTTTSTPSTMPWETRYDELVQYKAKHGDCNVPWDHQGKLGVW</sequence>
<protein>
    <recommendedName>
        <fullName evidence="2">Helicase-associated domain-containing protein</fullName>
    </recommendedName>
</protein>
<dbReference type="Pfam" id="PF03457">
    <property type="entry name" value="HA"/>
    <property type="match status" value="1"/>
</dbReference>
<dbReference type="Proteomes" id="UP000266841">
    <property type="component" value="Unassembled WGS sequence"/>
</dbReference>
<organism evidence="3 4">
    <name type="scientific">Thalassiosira oceanica</name>
    <name type="common">Marine diatom</name>
    <dbReference type="NCBI Taxonomy" id="159749"/>
    <lineage>
        <taxon>Eukaryota</taxon>
        <taxon>Sar</taxon>
        <taxon>Stramenopiles</taxon>
        <taxon>Ochrophyta</taxon>
        <taxon>Bacillariophyta</taxon>
        <taxon>Coscinodiscophyceae</taxon>
        <taxon>Thalassiosirophycidae</taxon>
        <taxon>Thalassiosirales</taxon>
        <taxon>Thalassiosiraceae</taxon>
        <taxon>Thalassiosira</taxon>
    </lineage>
</organism>
<name>K0T0N9_THAOC</name>
<dbReference type="Gene3D" id="6.10.140.530">
    <property type="match status" value="1"/>
</dbReference>
<dbReference type="AlphaFoldDB" id="K0T0N9"/>
<evidence type="ECO:0000313" key="3">
    <source>
        <dbReference type="EMBL" id="EJK71270.1"/>
    </source>
</evidence>
<comment type="caution">
    <text evidence="3">The sequence shown here is derived from an EMBL/GenBank/DDBJ whole genome shotgun (WGS) entry which is preliminary data.</text>
</comment>
<dbReference type="InterPro" id="IPR005114">
    <property type="entry name" value="Helicase_assoc"/>
</dbReference>
<accession>K0T0N9</accession>
<evidence type="ECO:0000259" key="2">
    <source>
        <dbReference type="Pfam" id="PF03457"/>
    </source>
</evidence>
<dbReference type="EMBL" id="AGNL01007443">
    <property type="protein sequence ID" value="EJK71270.1"/>
    <property type="molecule type" value="Genomic_DNA"/>
</dbReference>
<proteinExistence type="predicted"/>
<feature type="compositionally biased region" description="Gly residues" evidence="1">
    <location>
        <begin position="62"/>
        <end position="71"/>
    </location>
</feature>
<evidence type="ECO:0000256" key="1">
    <source>
        <dbReference type="SAM" id="MobiDB-lite"/>
    </source>
</evidence>
<feature type="domain" description="Helicase-associated" evidence="2">
    <location>
        <begin position="91"/>
        <end position="122"/>
    </location>
</feature>
<feature type="non-terminal residue" evidence="3">
    <location>
        <position position="122"/>
    </location>
</feature>
<feature type="region of interest" description="Disordered" evidence="1">
    <location>
        <begin position="49"/>
        <end position="72"/>
    </location>
</feature>
<keyword evidence="4" id="KW-1185">Reference proteome</keyword>
<gene>
    <name evidence="3" type="ORF">THAOC_07311</name>
</gene>
<reference evidence="3 4" key="1">
    <citation type="journal article" date="2012" name="Genome Biol.">
        <title>Genome and low-iron response of an oceanic diatom adapted to chronic iron limitation.</title>
        <authorList>
            <person name="Lommer M."/>
            <person name="Specht M."/>
            <person name="Roy A.S."/>
            <person name="Kraemer L."/>
            <person name="Andreson R."/>
            <person name="Gutowska M.A."/>
            <person name="Wolf J."/>
            <person name="Bergner S.V."/>
            <person name="Schilhabel M.B."/>
            <person name="Klostermeier U.C."/>
            <person name="Beiko R.G."/>
            <person name="Rosenstiel P."/>
            <person name="Hippler M."/>
            <person name="Laroche J."/>
        </authorList>
    </citation>
    <scope>NUCLEOTIDE SEQUENCE [LARGE SCALE GENOMIC DNA]</scope>
    <source>
        <strain evidence="3 4">CCMP1005</strain>
    </source>
</reference>